<dbReference type="AlphaFoldDB" id="A0A6L7F3W0"/>
<name>A0A6L7F3W0_9ACTN</name>
<comment type="caution">
    <text evidence="2">The sequence shown here is derived from an EMBL/GenBank/DDBJ whole genome shotgun (WGS) entry which is preliminary data.</text>
</comment>
<reference evidence="2 3" key="1">
    <citation type="submission" date="2019-12" db="EMBL/GenBank/DDBJ databases">
        <authorList>
            <person name="Kun Z."/>
        </authorList>
    </citation>
    <scope>NUCLEOTIDE SEQUENCE [LARGE SCALE GENOMIC DNA]</scope>
    <source>
        <strain evidence="2 3">YIM 123512</strain>
    </source>
</reference>
<keyword evidence="3" id="KW-1185">Reference proteome</keyword>
<evidence type="ECO:0000313" key="3">
    <source>
        <dbReference type="Proteomes" id="UP000473325"/>
    </source>
</evidence>
<feature type="chain" id="PRO_5026977424" evidence="1">
    <location>
        <begin position="30"/>
        <end position="183"/>
    </location>
</feature>
<protein>
    <submittedName>
        <fullName evidence="2">Uncharacterized protein</fullName>
    </submittedName>
</protein>
<accession>A0A6L7F3W0</accession>
<dbReference type="EMBL" id="WUEK01000016">
    <property type="protein sequence ID" value="MXG91927.1"/>
    <property type="molecule type" value="Genomic_DNA"/>
</dbReference>
<evidence type="ECO:0000256" key="1">
    <source>
        <dbReference type="SAM" id="SignalP"/>
    </source>
</evidence>
<organism evidence="2 3">
    <name type="scientific">Nocardioides flavescens</name>
    <dbReference type="NCBI Taxonomy" id="2691959"/>
    <lineage>
        <taxon>Bacteria</taxon>
        <taxon>Bacillati</taxon>
        <taxon>Actinomycetota</taxon>
        <taxon>Actinomycetes</taxon>
        <taxon>Propionibacteriales</taxon>
        <taxon>Nocardioidaceae</taxon>
        <taxon>Nocardioides</taxon>
    </lineage>
</organism>
<keyword evidence="1" id="KW-0732">Signal</keyword>
<evidence type="ECO:0000313" key="2">
    <source>
        <dbReference type="EMBL" id="MXG91927.1"/>
    </source>
</evidence>
<gene>
    <name evidence="2" type="ORF">GRQ65_20495</name>
</gene>
<dbReference type="Proteomes" id="UP000473325">
    <property type="component" value="Unassembled WGS sequence"/>
</dbReference>
<dbReference type="RefSeq" id="WP_160879862.1">
    <property type="nucleotide sequence ID" value="NZ_WUEK01000016.1"/>
</dbReference>
<sequence length="183" mass="19521">MRPHRLIAAVALVAAVPTALWVTAVPAQAAPPISRTVTDPVDATAAFDVTEVVMRAAPAAGRSAVVVVRHPRAVAPGDTLDVWFDLDGDRAPDLHVSGSAFSEYRAFESDALDDDGRDVTSRGCVRLSMQGRTSRVRLAPDCVGDPRSFSVAVRSSVEGAEPETDDWVPRPERLTRKVLAVVV</sequence>
<proteinExistence type="predicted"/>
<feature type="signal peptide" evidence="1">
    <location>
        <begin position="1"/>
        <end position="29"/>
    </location>
</feature>